<reference evidence="3 4" key="1">
    <citation type="journal article" date="2013" name="Antonie Van Leeuwenhoek">
        <title>Echinimonas agarilytica gen. nov., sp. nov., a new gammaproteobacterium isolated from the sea urchin Strongylocentrotus intermedius.</title>
        <authorList>
            <person name="Nedashkovskaya O.I."/>
            <person name="Stenkova A.M."/>
            <person name="Zhukova N.V."/>
            <person name="Van Trappen S."/>
            <person name="Lee J.S."/>
            <person name="Kim S.B."/>
        </authorList>
    </citation>
    <scope>NUCLEOTIDE SEQUENCE [LARGE SCALE GENOMIC DNA]</scope>
    <source>
        <strain evidence="3 4">KMM 6351</strain>
    </source>
</reference>
<dbReference type="InterPro" id="IPR028098">
    <property type="entry name" value="Glyco_trans_4-like_N"/>
</dbReference>
<evidence type="ECO:0000313" key="4">
    <source>
        <dbReference type="Proteomes" id="UP001165393"/>
    </source>
</evidence>
<dbReference type="PANTHER" id="PTHR45947">
    <property type="entry name" value="SULFOQUINOVOSYL TRANSFERASE SQD2"/>
    <property type="match status" value="1"/>
</dbReference>
<keyword evidence="4" id="KW-1185">Reference proteome</keyword>
<dbReference type="InterPro" id="IPR050194">
    <property type="entry name" value="Glycosyltransferase_grp1"/>
</dbReference>
<dbReference type="RefSeq" id="WP_251262287.1">
    <property type="nucleotide sequence ID" value="NZ_JAMQGP010000007.1"/>
</dbReference>
<protein>
    <submittedName>
        <fullName evidence="3">Glycosyltransferase family 4 protein</fullName>
    </submittedName>
</protein>
<evidence type="ECO:0000259" key="2">
    <source>
        <dbReference type="Pfam" id="PF13439"/>
    </source>
</evidence>
<dbReference type="Gene3D" id="3.40.50.2000">
    <property type="entry name" value="Glycogen Phosphorylase B"/>
    <property type="match status" value="2"/>
</dbReference>
<evidence type="ECO:0000259" key="1">
    <source>
        <dbReference type="Pfam" id="PF00534"/>
    </source>
</evidence>
<sequence length="360" mass="39970">MRILHVEAGRHLYGGAQQVFYILQALKDSPHEHFLACPPNSDIEREAANVAQVLPCVMKGDLDIGLVSRLVRLIRRHDIELIHVHSRRGADMWGLIAAKRTGIPAVVSRRVDNTEPHWFARRKYHGFRKVITISEGIRQVLIREGVEPEHIQTIRSAVDTQRFEPNKAARQQLNSTFGLTEQHLVLGVIAQLIERKGHAVLLDALPDIIQQHPNVRVVIFGKGPLADELTHRIEQDGLSEHVQMAGFRTDMDQLVPGLDIVVHPAFKEGLGVSLLQASACAVPIVAGNAGGIPEAVRHEINGLLVTPGSVDELKSALLRLLGSNELRHLYGEQGRQLMLDEFSIDVMAKANEALYQTLLK</sequence>
<organism evidence="3 4">
    <name type="scientific">Echinimonas agarilytica</name>
    <dbReference type="NCBI Taxonomy" id="1215918"/>
    <lineage>
        <taxon>Bacteria</taxon>
        <taxon>Pseudomonadati</taxon>
        <taxon>Pseudomonadota</taxon>
        <taxon>Gammaproteobacteria</taxon>
        <taxon>Alteromonadales</taxon>
        <taxon>Echinimonadaceae</taxon>
        <taxon>Echinimonas</taxon>
    </lineage>
</organism>
<dbReference type="Pfam" id="PF13439">
    <property type="entry name" value="Glyco_transf_4"/>
    <property type="match status" value="1"/>
</dbReference>
<dbReference type="SUPFAM" id="SSF53756">
    <property type="entry name" value="UDP-Glycosyltransferase/glycogen phosphorylase"/>
    <property type="match status" value="1"/>
</dbReference>
<dbReference type="Proteomes" id="UP001165393">
    <property type="component" value="Unassembled WGS sequence"/>
</dbReference>
<proteinExistence type="predicted"/>
<accession>A0AA41W8B2</accession>
<dbReference type="PANTHER" id="PTHR45947:SF14">
    <property type="entry name" value="SLL1723 PROTEIN"/>
    <property type="match status" value="1"/>
</dbReference>
<evidence type="ECO:0000313" key="3">
    <source>
        <dbReference type="EMBL" id="MCM2680809.1"/>
    </source>
</evidence>
<dbReference type="Pfam" id="PF00534">
    <property type="entry name" value="Glycos_transf_1"/>
    <property type="match status" value="1"/>
</dbReference>
<comment type="caution">
    <text evidence="3">The sequence shown here is derived from an EMBL/GenBank/DDBJ whole genome shotgun (WGS) entry which is preliminary data.</text>
</comment>
<dbReference type="InterPro" id="IPR001296">
    <property type="entry name" value="Glyco_trans_1"/>
</dbReference>
<feature type="domain" description="Glycosyl transferase family 1" evidence="1">
    <location>
        <begin position="180"/>
        <end position="336"/>
    </location>
</feature>
<name>A0AA41W8B2_9GAMM</name>
<feature type="domain" description="Glycosyltransferase subfamily 4-like N-terminal" evidence="2">
    <location>
        <begin position="14"/>
        <end position="162"/>
    </location>
</feature>
<dbReference type="CDD" id="cd03801">
    <property type="entry name" value="GT4_PimA-like"/>
    <property type="match status" value="1"/>
</dbReference>
<dbReference type="AlphaFoldDB" id="A0AA41W8B2"/>
<gene>
    <name evidence="3" type="ORF">NAF29_14220</name>
</gene>
<dbReference type="GO" id="GO:0016757">
    <property type="term" value="F:glycosyltransferase activity"/>
    <property type="evidence" value="ECO:0007669"/>
    <property type="project" value="InterPro"/>
</dbReference>
<dbReference type="EMBL" id="JAMQGP010000007">
    <property type="protein sequence ID" value="MCM2680809.1"/>
    <property type="molecule type" value="Genomic_DNA"/>
</dbReference>